<dbReference type="InterPro" id="IPR050114">
    <property type="entry name" value="UPF0173_UPF0282_UlaG_hydrolase"/>
</dbReference>
<keyword evidence="3" id="KW-1185">Reference proteome</keyword>
<feature type="domain" description="Metallo-beta-lactamase" evidence="1">
    <location>
        <begin position="24"/>
        <end position="226"/>
    </location>
</feature>
<keyword evidence="2" id="KW-0378">Hydrolase</keyword>
<dbReference type="KEGG" id="amq:AMETH_3400"/>
<dbReference type="eggNOG" id="COG2220">
    <property type="taxonomic scope" value="Bacteria"/>
</dbReference>
<name>A0A076N0Y4_AMYME</name>
<dbReference type="Pfam" id="PF12706">
    <property type="entry name" value="Lactamase_B_2"/>
    <property type="match status" value="1"/>
</dbReference>
<dbReference type="Proteomes" id="UP000062973">
    <property type="component" value="Chromosome"/>
</dbReference>
<dbReference type="SUPFAM" id="SSF56281">
    <property type="entry name" value="Metallo-hydrolase/oxidoreductase"/>
    <property type="match status" value="1"/>
</dbReference>
<dbReference type="AlphaFoldDB" id="A0A076N0Y4"/>
<dbReference type="OrthoDB" id="3204284at2"/>
<reference evidence="2 3" key="1">
    <citation type="submission" date="2014-07" db="EMBL/GenBank/DDBJ databases">
        <title>Whole Genome Sequence of the Amycolatopsis methanolica 239.</title>
        <authorList>
            <person name="Tang B."/>
        </authorList>
    </citation>
    <scope>NUCLEOTIDE SEQUENCE [LARGE SCALE GENOMIC DNA]</scope>
    <source>
        <strain evidence="2 3">239</strain>
    </source>
</reference>
<evidence type="ECO:0000259" key="1">
    <source>
        <dbReference type="Pfam" id="PF12706"/>
    </source>
</evidence>
<proteinExistence type="predicted"/>
<dbReference type="STRING" id="1068978.AMETH_3400"/>
<dbReference type="PATRIC" id="fig|1068978.7.peg.3634"/>
<dbReference type="HOGENOM" id="CLU_051050_0_0_11"/>
<dbReference type="PANTHER" id="PTHR43546">
    <property type="entry name" value="UPF0173 METAL-DEPENDENT HYDROLASE MJ1163-RELATED"/>
    <property type="match status" value="1"/>
</dbReference>
<protein>
    <submittedName>
        <fullName evidence="2">Beta-lactamase fold-like Zn-dependent hydrolase</fullName>
    </submittedName>
</protein>
<dbReference type="PANTHER" id="PTHR43546:SF7">
    <property type="entry name" value="METALLO-BETA-LACTAMASE DOMAIN-CONTAINING PROTEIN"/>
    <property type="match status" value="1"/>
</dbReference>
<dbReference type="InterPro" id="IPR036866">
    <property type="entry name" value="RibonucZ/Hydroxyglut_hydro"/>
</dbReference>
<gene>
    <name evidence="2" type="ORF">AMETH_3400</name>
</gene>
<dbReference type="InterPro" id="IPR001279">
    <property type="entry name" value="Metallo-B-lactamas"/>
</dbReference>
<dbReference type="RefSeq" id="WP_017982326.1">
    <property type="nucleotide sequence ID" value="NZ_AQUL01000001.1"/>
</dbReference>
<organism evidence="2 3">
    <name type="scientific">Amycolatopsis methanolica 239</name>
    <dbReference type="NCBI Taxonomy" id="1068978"/>
    <lineage>
        <taxon>Bacteria</taxon>
        <taxon>Bacillati</taxon>
        <taxon>Actinomycetota</taxon>
        <taxon>Actinomycetes</taxon>
        <taxon>Pseudonocardiales</taxon>
        <taxon>Pseudonocardiaceae</taxon>
        <taxon>Amycolatopsis</taxon>
        <taxon>Amycolatopsis methanolica group</taxon>
    </lineage>
</organism>
<dbReference type="GO" id="GO:0016787">
    <property type="term" value="F:hydrolase activity"/>
    <property type="evidence" value="ECO:0007669"/>
    <property type="project" value="UniProtKB-KW"/>
</dbReference>
<evidence type="ECO:0000313" key="3">
    <source>
        <dbReference type="Proteomes" id="UP000062973"/>
    </source>
</evidence>
<dbReference type="EMBL" id="CP009110">
    <property type="protein sequence ID" value="AIJ23492.1"/>
    <property type="molecule type" value="Genomic_DNA"/>
</dbReference>
<sequence>MFPADSLTFIGTATTLVRLGPFTVLTDPNFLHRGQWSHFGQGLVSRRRTEPAAQVADLPPLDGVVLSHLHRDHFDRVTRRHLPADVPILTTERAARRLAQRGFQATIALPTWRGDTFRDGDAQLTVTAVPARHSRGPLNRILPPVMGSIWEYSPHPGTATLPIYVSGDTIIHDELTGIRRRYPEIDLAVLHLGGARVLGVRVTMDDRQGGRMLEMMNPTHVVPVHFDDYGKFTSPVSNFLAVAGRLHPATDVRLLTRGESFSLANLLSARSPG</sequence>
<evidence type="ECO:0000313" key="2">
    <source>
        <dbReference type="EMBL" id="AIJ23492.1"/>
    </source>
</evidence>
<accession>A0A076N0Y4</accession>
<dbReference type="Gene3D" id="3.60.15.10">
    <property type="entry name" value="Ribonuclease Z/Hydroxyacylglutathione hydrolase-like"/>
    <property type="match status" value="1"/>
</dbReference>